<dbReference type="PANTHER" id="PTHR35279">
    <property type="match status" value="1"/>
</dbReference>
<dbReference type="Proteomes" id="UP000318093">
    <property type="component" value="Unassembled WGS sequence"/>
</dbReference>
<dbReference type="InterPro" id="IPR023296">
    <property type="entry name" value="Glyco_hydro_beta-prop_sf"/>
</dbReference>
<dbReference type="EMBL" id="VBAN01000481">
    <property type="protein sequence ID" value="TMI77730.1"/>
    <property type="molecule type" value="Genomic_DNA"/>
</dbReference>
<dbReference type="PANTHER" id="PTHR35279:SF1">
    <property type="entry name" value="ARABINANASE_LEVANSUCRASE_INVERTASE"/>
    <property type="match status" value="1"/>
</dbReference>
<gene>
    <name evidence="1" type="ORF">E6H03_13375</name>
</gene>
<proteinExistence type="predicted"/>
<evidence type="ECO:0000313" key="1">
    <source>
        <dbReference type="EMBL" id="TMI77730.1"/>
    </source>
</evidence>
<protein>
    <recommendedName>
        <fullName evidence="3">Glycosyl hydrolase family 32 N-terminal domain-containing protein</fullName>
    </recommendedName>
</protein>
<evidence type="ECO:0008006" key="3">
    <source>
        <dbReference type="Google" id="ProtNLM"/>
    </source>
</evidence>
<accession>A0A537J2F4</accession>
<evidence type="ECO:0000313" key="2">
    <source>
        <dbReference type="Proteomes" id="UP000318093"/>
    </source>
</evidence>
<name>A0A537J2F4_9BACT</name>
<dbReference type="AlphaFoldDB" id="A0A537J2F4"/>
<reference evidence="1 2" key="1">
    <citation type="journal article" date="2019" name="Nat. Microbiol.">
        <title>Mediterranean grassland soil C-N compound turnover is dependent on rainfall and depth, and is mediated by genomically divergent microorganisms.</title>
        <authorList>
            <person name="Diamond S."/>
            <person name="Andeer P.F."/>
            <person name="Li Z."/>
            <person name="Crits-Christoph A."/>
            <person name="Burstein D."/>
            <person name="Anantharaman K."/>
            <person name="Lane K.R."/>
            <person name="Thomas B.C."/>
            <person name="Pan C."/>
            <person name="Northen T.R."/>
            <person name="Banfield J.F."/>
        </authorList>
    </citation>
    <scope>NUCLEOTIDE SEQUENCE [LARGE SCALE GENOMIC DNA]</scope>
    <source>
        <strain evidence="1">NP_6</strain>
    </source>
</reference>
<dbReference type="Gene3D" id="2.115.10.20">
    <property type="entry name" value="Glycosyl hydrolase domain, family 43"/>
    <property type="match status" value="2"/>
</dbReference>
<organism evidence="1 2">
    <name type="scientific">Candidatus Segetimicrobium genomatis</name>
    <dbReference type="NCBI Taxonomy" id="2569760"/>
    <lineage>
        <taxon>Bacteria</taxon>
        <taxon>Bacillati</taxon>
        <taxon>Candidatus Sysuimicrobiota</taxon>
        <taxon>Candidatus Sysuimicrobiia</taxon>
        <taxon>Candidatus Sysuimicrobiales</taxon>
        <taxon>Candidatus Segetimicrobiaceae</taxon>
        <taxon>Candidatus Segetimicrobium</taxon>
    </lineage>
</organism>
<dbReference type="SUPFAM" id="SSF75005">
    <property type="entry name" value="Arabinanase/levansucrase/invertase"/>
    <property type="match status" value="1"/>
</dbReference>
<comment type="caution">
    <text evidence="1">The sequence shown here is derived from an EMBL/GenBank/DDBJ whole genome shotgun (WGS) entry which is preliminary data.</text>
</comment>
<sequence>MKWRKQGHVYAPGGERWWARSHAVLPTAEVVDNTIRVYFASLDEHRYGRIGYVELDSTDPKRILYEATEPVLDIGQPGAFDDSGVNPSCLVRVGDLRYLYYTGWQRCERVPYMLFTGLATGDAGGNVFTKYSPTPVLDRTPGESFSRAAPFVLAERGVFRMWYWSCESWSREEGGIHYTGVIRYAESTDGVQWTGTDRPCIAPDRPDDHSVGRPCVIKDGGVYRMWYSIRSTSQVGYRIGYAESADRVTWTRKDREAGIHPGESGWDAEMICYPCVVDAGGRRYMFYNGNRRGATGFGYAVLDA</sequence>